<dbReference type="GO" id="GO:0009395">
    <property type="term" value="P:phospholipid catabolic process"/>
    <property type="evidence" value="ECO:0007669"/>
    <property type="project" value="UniProtKB-KW"/>
</dbReference>
<comment type="catalytic activity">
    <reaction evidence="1">
        <text>a 1,2-diacyl-sn-glycero-3-phospho-(1'-sn-glycero-3'-phosphate) + H2O = a 1,2-diacyl-sn-glycero-3-phospho-(1'-sn-glycerol) + phosphate</text>
        <dbReference type="Rhea" id="RHEA:33751"/>
        <dbReference type="ChEBI" id="CHEBI:15377"/>
        <dbReference type="ChEBI" id="CHEBI:43474"/>
        <dbReference type="ChEBI" id="CHEBI:60110"/>
        <dbReference type="ChEBI" id="CHEBI:64716"/>
        <dbReference type="EC" id="3.1.3.27"/>
    </reaction>
</comment>
<keyword evidence="1" id="KW-0442">Lipid degradation</keyword>
<comment type="caution">
    <text evidence="4">The sequence shown here is derived from an EMBL/GenBank/DDBJ whole genome shotgun (WGS) entry which is preliminary data.</text>
</comment>
<evidence type="ECO:0000256" key="1">
    <source>
        <dbReference type="PIRNR" id="PIRNR006162"/>
    </source>
</evidence>
<keyword evidence="1" id="KW-1003">Cell membrane</keyword>
<dbReference type="AlphaFoldDB" id="A0A2A5WVS3"/>
<reference evidence="4 5" key="1">
    <citation type="submission" date="2017-08" db="EMBL/GenBank/DDBJ databases">
        <title>Fine stratification of microbial communities through a metagenomic profile of the photic zone.</title>
        <authorList>
            <person name="Haro-Moreno J.M."/>
            <person name="Lopez-Perez M."/>
            <person name="De La Torre J."/>
            <person name="Picazo A."/>
            <person name="Camacho A."/>
            <person name="Rodriguez-Valera F."/>
        </authorList>
    </citation>
    <scope>NUCLEOTIDE SEQUENCE [LARGE SCALE GENOMIC DNA]</scope>
    <source>
        <strain evidence="4">MED-G24</strain>
    </source>
</reference>
<dbReference type="EMBL" id="NTKD01000013">
    <property type="protein sequence ID" value="PDH40327.1"/>
    <property type="molecule type" value="Genomic_DNA"/>
</dbReference>
<dbReference type="Proteomes" id="UP000219327">
    <property type="component" value="Unassembled WGS sequence"/>
</dbReference>
<accession>A0A2A5WVS3</accession>
<evidence type="ECO:0000256" key="2">
    <source>
        <dbReference type="SAM" id="Phobius"/>
    </source>
</evidence>
<keyword evidence="1" id="KW-0997">Cell inner membrane</keyword>
<gene>
    <name evidence="4" type="ORF">CNE99_03855</name>
</gene>
<feature type="transmembrane region" description="Helical" evidence="2">
    <location>
        <begin position="124"/>
        <end position="149"/>
    </location>
</feature>
<dbReference type="EC" id="3.1.3.27" evidence="1"/>
<dbReference type="PIRSF" id="PIRSF006162">
    <property type="entry name" value="PgpA"/>
    <property type="match status" value="1"/>
</dbReference>
<dbReference type="SUPFAM" id="SSF101307">
    <property type="entry name" value="YutG-like"/>
    <property type="match status" value="1"/>
</dbReference>
<name>A0A2A5WVS3_9GAMM</name>
<dbReference type="GO" id="GO:0005886">
    <property type="term" value="C:plasma membrane"/>
    <property type="evidence" value="ECO:0007669"/>
    <property type="project" value="UniProtKB-SubCell"/>
</dbReference>
<dbReference type="GO" id="GO:0008962">
    <property type="term" value="F:phosphatidylglycerophosphatase activity"/>
    <property type="evidence" value="ECO:0007669"/>
    <property type="project" value="UniProtKB-EC"/>
</dbReference>
<dbReference type="PANTHER" id="PTHR36305">
    <property type="entry name" value="PHOSPHATIDYLGLYCEROPHOSPHATASE A"/>
    <property type="match status" value="1"/>
</dbReference>
<keyword evidence="1" id="KW-0443">Lipid metabolism</keyword>
<dbReference type="PANTHER" id="PTHR36305:SF1">
    <property type="entry name" value="PHOSPHATIDYLGLYCEROPHOSPHATASE A"/>
    <property type="match status" value="1"/>
</dbReference>
<feature type="domain" description="YutG/PgpA" evidence="3">
    <location>
        <begin position="1"/>
        <end position="142"/>
    </location>
</feature>
<dbReference type="InterPro" id="IPR036681">
    <property type="entry name" value="PgpA-like_sf"/>
</dbReference>
<keyword evidence="2" id="KW-1133">Transmembrane helix</keyword>
<dbReference type="InterPro" id="IPR007686">
    <property type="entry name" value="YutG/PgpA"/>
</dbReference>
<keyword evidence="1" id="KW-0595">Phospholipid degradation</keyword>
<comment type="function">
    <text evidence="1">Lipid phosphatase which dephosphorylates phosphatidylglycerophosphate (PGP) to phosphatidylglycerol (PG).</text>
</comment>
<keyword evidence="1" id="KW-1208">Phospholipid metabolism</keyword>
<dbReference type="InterPro" id="IPR026037">
    <property type="entry name" value="PgpA"/>
</dbReference>
<keyword evidence="1" id="KW-0479">Metal-binding</keyword>
<comment type="cofactor">
    <cofactor evidence="1">
        <name>Mg(2+)</name>
        <dbReference type="ChEBI" id="CHEBI:18420"/>
    </cofactor>
</comment>
<evidence type="ECO:0000259" key="3">
    <source>
        <dbReference type="Pfam" id="PF04608"/>
    </source>
</evidence>
<organism evidence="4 5">
    <name type="scientific">OM182 bacterium MED-G24</name>
    <dbReference type="NCBI Taxonomy" id="1986255"/>
    <lineage>
        <taxon>Bacteria</taxon>
        <taxon>Pseudomonadati</taxon>
        <taxon>Pseudomonadota</taxon>
        <taxon>Gammaproteobacteria</taxon>
        <taxon>OMG group</taxon>
        <taxon>OM182 clade</taxon>
    </lineage>
</organism>
<sequence>MATGFGAGLTPKAPGTFGTLLALPFFVVAAYAGWVTFAIVLIVMLGTGIVICDQAAKVMGVKDPGSIVWDEFVGMGITVFGLAPIVSLGDALWWLIAFVLFRIFDIAKPWPVRYFDEWSGGLGIMLDDVAAGLYALCCLQLMILVHGLLS</sequence>
<feature type="transmembrane region" description="Helical" evidence="2">
    <location>
        <begin position="20"/>
        <end position="51"/>
    </location>
</feature>
<keyword evidence="1" id="KW-0378">Hydrolase</keyword>
<keyword evidence="1" id="KW-0460">Magnesium</keyword>
<feature type="transmembrane region" description="Helical" evidence="2">
    <location>
        <begin position="72"/>
        <end position="104"/>
    </location>
</feature>
<dbReference type="Pfam" id="PF04608">
    <property type="entry name" value="PgpA"/>
    <property type="match status" value="1"/>
</dbReference>
<dbReference type="CDD" id="cd06971">
    <property type="entry name" value="PgpA"/>
    <property type="match status" value="1"/>
</dbReference>
<keyword evidence="1 2" id="KW-0472">Membrane</keyword>
<dbReference type="GO" id="GO:0006655">
    <property type="term" value="P:phosphatidylglycerol biosynthetic process"/>
    <property type="evidence" value="ECO:0007669"/>
    <property type="project" value="UniProtKB-UniPathway"/>
</dbReference>
<dbReference type="UniPathway" id="UPA00084">
    <property type="reaction ID" value="UER00504"/>
</dbReference>
<keyword evidence="1 2" id="KW-0812">Transmembrane</keyword>
<comment type="subcellular location">
    <subcellularLocation>
        <location evidence="1">Cell inner membrane</location>
        <topology evidence="1">Multi-pass membrane protein</topology>
    </subcellularLocation>
</comment>
<dbReference type="GO" id="GO:0046872">
    <property type="term" value="F:metal ion binding"/>
    <property type="evidence" value="ECO:0007669"/>
    <property type="project" value="UniProtKB-KW"/>
</dbReference>
<comment type="pathway">
    <text evidence="1">Phospholipid metabolism; phosphatidylglycerol biosynthesis; phosphatidylglycerol from CDP-diacylglycerol: step 2/2.</text>
</comment>
<evidence type="ECO:0000313" key="4">
    <source>
        <dbReference type="EMBL" id="PDH40327.1"/>
    </source>
</evidence>
<proteinExistence type="predicted"/>
<evidence type="ECO:0000313" key="5">
    <source>
        <dbReference type="Proteomes" id="UP000219327"/>
    </source>
</evidence>
<protein>
    <recommendedName>
        <fullName evidence="1">Phosphatidylglycerophosphatase A</fullName>
        <ecNumber evidence="1">3.1.3.27</ecNumber>
    </recommendedName>
    <alternativeName>
        <fullName evidence="1">Phosphatidylglycerolphosphate phosphatase A</fullName>
    </alternativeName>
</protein>